<sequence>MSAPTAIVATRPSDVPTFALHCLEANPINANLMLPTLYKCRQEEEQGIVLQGQLWVVVHIQQQVLLIVSCTTGYMGEYPIFFFTPFPYASLDADAMTPALRLVAYKLRENLHSRRRVYSIFAPEIISVTFADIWSQIAGVRREREPYYHAKISYLTPTTFIEKRTPPLQGAYCDLRRGNPADLQGIADLCYRFAHDSPPFQLPQQEALREAQILVNEGKVWVYSVAYPGQRPIIASIVATTRNTPTTATITKVFTHPQFRGQGCAEVLVRHVCKELLRAGKQYIVLYVGLTNKAANVYKKVGFVGVGDGASPYPGVDPWLELGFDHTYVNMGQW</sequence>
<dbReference type="PROSITE" id="PS51186">
    <property type="entry name" value="GNAT"/>
    <property type="match status" value="1"/>
</dbReference>
<dbReference type="PANTHER" id="PTHR43420">
    <property type="entry name" value="ACETYLTRANSFERASE"/>
    <property type="match status" value="1"/>
</dbReference>
<name>A0A409VNU8_9AGAR</name>
<evidence type="ECO:0000256" key="2">
    <source>
        <dbReference type="ARBA" id="ARBA00023315"/>
    </source>
</evidence>
<reference evidence="4 5" key="1">
    <citation type="journal article" date="2018" name="Evol. Lett.">
        <title>Horizontal gene cluster transfer increased hallucinogenic mushroom diversity.</title>
        <authorList>
            <person name="Reynolds H.T."/>
            <person name="Vijayakumar V."/>
            <person name="Gluck-Thaler E."/>
            <person name="Korotkin H.B."/>
            <person name="Matheny P.B."/>
            <person name="Slot J.C."/>
        </authorList>
    </citation>
    <scope>NUCLEOTIDE SEQUENCE [LARGE SCALE GENOMIC DNA]</scope>
    <source>
        <strain evidence="4 5">SRW20</strain>
    </source>
</reference>
<dbReference type="SUPFAM" id="SSF55729">
    <property type="entry name" value="Acyl-CoA N-acyltransferases (Nat)"/>
    <property type="match status" value="1"/>
</dbReference>
<dbReference type="Gene3D" id="3.40.630.30">
    <property type="match status" value="1"/>
</dbReference>
<keyword evidence="2" id="KW-0012">Acyltransferase</keyword>
<dbReference type="InterPro" id="IPR016181">
    <property type="entry name" value="Acyl_CoA_acyltransferase"/>
</dbReference>
<protein>
    <recommendedName>
        <fullName evidence="3">N-acetyltransferase domain-containing protein</fullName>
    </recommendedName>
</protein>
<proteinExistence type="predicted"/>
<dbReference type="InParanoid" id="A0A409VNU8"/>
<dbReference type="GO" id="GO:0016747">
    <property type="term" value="F:acyltransferase activity, transferring groups other than amino-acyl groups"/>
    <property type="evidence" value="ECO:0007669"/>
    <property type="project" value="InterPro"/>
</dbReference>
<evidence type="ECO:0000313" key="4">
    <source>
        <dbReference type="EMBL" id="PPQ67951.1"/>
    </source>
</evidence>
<comment type="caution">
    <text evidence="4">The sequence shown here is derived from an EMBL/GenBank/DDBJ whole genome shotgun (WGS) entry which is preliminary data.</text>
</comment>
<dbReference type="Pfam" id="PF00583">
    <property type="entry name" value="Acetyltransf_1"/>
    <property type="match status" value="1"/>
</dbReference>
<feature type="domain" description="N-acetyltransferase" evidence="3">
    <location>
        <begin position="173"/>
        <end position="325"/>
    </location>
</feature>
<dbReference type="CDD" id="cd04301">
    <property type="entry name" value="NAT_SF"/>
    <property type="match status" value="1"/>
</dbReference>
<keyword evidence="1" id="KW-0808">Transferase</keyword>
<accession>A0A409VNU8</accession>
<dbReference type="Proteomes" id="UP000284706">
    <property type="component" value="Unassembled WGS sequence"/>
</dbReference>
<gene>
    <name evidence="4" type="ORF">CVT26_005831</name>
</gene>
<dbReference type="OrthoDB" id="5372118at2759"/>
<dbReference type="InterPro" id="IPR050680">
    <property type="entry name" value="YpeA/RimI_acetyltransf"/>
</dbReference>
<dbReference type="InterPro" id="IPR000182">
    <property type="entry name" value="GNAT_dom"/>
</dbReference>
<dbReference type="AlphaFoldDB" id="A0A409VNU8"/>
<evidence type="ECO:0000256" key="1">
    <source>
        <dbReference type="ARBA" id="ARBA00022679"/>
    </source>
</evidence>
<keyword evidence="5" id="KW-1185">Reference proteome</keyword>
<organism evidence="4 5">
    <name type="scientific">Gymnopilus dilepis</name>
    <dbReference type="NCBI Taxonomy" id="231916"/>
    <lineage>
        <taxon>Eukaryota</taxon>
        <taxon>Fungi</taxon>
        <taxon>Dikarya</taxon>
        <taxon>Basidiomycota</taxon>
        <taxon>Agaricomycotina</taxon>
        <taxon>Agaricomycetes</taxon>
        <taxon>Agaricomycetidae</taxon>
        <taxon>Agaricales</taxon>
        <taxon>Agaricineae</taxon>
        <taxon>Hymenogastraceae</taxon>
        <taxon>Gymnopilus</taxon>
    </lineage>
</organism>
<evidence type="ECO:0000313" key="5">
    <source>
        <dbReference type="Proteomes" id="UP000284706"/>
    </source>
</evidence>
<evidence type="ECO:0000259" key="3">
    <source>
        <dbReference type="PROSITE" id="PS51186"/>
    </source>
</evidence>
<dbReference type="EMBL" id="NHYE01005605">
    <property type="protein sequence ID" value="PPQ67951.1"/>
    <property type="molecule type" value="Genomic_DNA"/>
</dbReference>